<evidence type="ECO:0000259" key="17">
    <source>
        <dbReference type="PROSITE" id="PS50886"/>
    </source>
</evidence>
<keyword evidence="7 15" id="KW-0479">Metal-binding</keyword>
<keyword evidence="5 16" id="KW-0820">tRNA-binding</keyword>
<dbReference type="SMART" id="SM00874">
    <property type="entry name" value="B5"/>
    <property type="match status" value="1"/>
</dbReference>
<dbReference type="Gene3D" id="3.30.930.10">
    <property type="entry name" value="Bira Bifunctional Protein, Domain 2"/>
    <property type="match status" value="1"/>
</dbReference>
<evidence type="ECO:0000256" key="14">
    <source>
        <dbReference type="ARBA" id="ARBA00049255"/>
    </source>
</evidence>
<dbReference type="PANTHER" id="PTHR10947:SF0">
    <property type="entry name" value="PHENYLALANINE--TRNA LIGASE BETA SUBUNIT"/>
    <property type="match status" value="1"/>
</dbReference>
<dbReference type="PROSITE" id="PS50886">
    <property type="entry name" value="TRBD"/>
    <property type="match status" value="1"/>
</dbReference>
<evidence type="ECO:0000256" key="8">
    <source>
        <dbReference type="ARBA" id="ARBA00022741"/>
    </source>
</evidence>
<proteinExistence type="inferred from homology"/>
<dbReference type="InterPro" id="IPR020825">
    <property type="entry name" value="Phe-tRNA_synthase-like_B3/B4"/>
</dbReference>
<evidence type="ECO:0000256" key="4">
    <source>
        <dbReference type="ARBA" id="ARBA00022490"/>
    </source>
</evidence>
<dbReference type="GO" id="GO:0009328">
    <property type="term" value="C:phenylalanine-tRNA ligase complex"/>
    <property type="evidence" value="ECO:0007669"/>
    <property type="project" value="TreeGrafter"/>
</dbReference>
<dbReference type="EMBL" id="DTGZ01000097">
    <property type="protein sequence ID" value="HGV97690.1"/>
    <property type="molecule type" value="Genomic_DNA"/>
</dbReference>
<dbReference type="InterPro" id="IPR045060">
    <property type="entry name" value="Phe-tRNA-ligase_IIc_bsu"/>
</dbReference>
<evidence type="ECO:0000259" key="19">
    <source>
        <dbReference type="PROSITE" id="PS51483"/>
    </source>
</evidence>
<dbReference type="PANTHER" id="PTHR10947">
    <property type="entry name" value="PHENYLALANYL-TRNA SYNTHETASE BETA CHAIN AND LEUCINE-RICH REPEAT-CONTAINING PROTEIN 47"/>
    <property type="match status" value="1"/>
</dbReference>
<feature type="domain" description="FDX-ACB" evidence="18">
    <location>
        <begin position="674"/>
        <end position="767"/>
    </location>
</feature>
<comment type="similarity">
    <text evidence="2 15">Belongs to the phenylalanyl-tRNA synthetase beta subunit family. Type 1 subfamily.</text>
</comment>
<comment type="catalytic activity">
    <reaction evidence="14 15">
        <text>tRNA(Phe) + L-phenylalanine + ATP = L-phenylalanyl-tRNA(Phe) + AMP + diphosphate + H(+)</text>
        <dbReference type="Rhea" id="RHEA:19413"/>
        <dbReference type="Rhea" id="RHEA-COMP:9668"/>
        <dbReference type="Rhea" id="RHEA-COMP:9699"/>
        <dbReference type="ChEBI" id="CHEBI:15378"/>
        <dbReference type="ChEBI" id="CHEBI:30616"/>
        <dbReference type="ChEBI" id="CHEBI:33019"/>
        <dbReference type="ChEBI" id="CHEBI:58095"/>
        <dbReference type="ChEBI" id="CHEBI:78442"/>
        <dbReference type="ChEBI" id="CHEBI:78531"/>
        <dbReference type="ChEBI" id="CHEBI:456215"/>
        <dbReference type="EC" id="6.1.1.20"/>
    </reaction>
</comment>
<keyword evidence="4 15" id="KW-0963">Cytoplasm</keyword>
<evidence type="ECO:0000256" key="15">
    <source>
        <dbReference type="HAMAP-Rule" id="MF_00283"/>
    </source>
</evidence>
<evidence type="ECO:0000256" key="13">
    <source>
        <dbReference type="ARBA" id="ARBA00023146"/>
    </source>
</evidence>
<evidence type="ECO:0000313" key="20">
    <source>
        <dbReference type="EMBL" id="HGV97690.1"/>
    </source>
</evidence>
<name>A0A7C4TE99_UNCW3</name>
<evidence type="ECO:0000256" key="10">
    <source>
        <dbReference type="ARBA" id="ARBA00022842"/>
    </source>
</evidence>
<keyword evidence="10 15" id="KW-0460">Magnesium</keyword>
<comment type="caution">
    <text evidence="20">The sequence shown here is derived from an EMBL/GenBank/DDBJ whole genome shotgun (WGS) entry which is preliminary data.</text>
</comment>
<dbReference type="InterPro" id="IPR005121">
    <property type="entry name" value="Fdx_antiC-bd"/>
</dbReference>
<evidence type="ECO:0000259" key="18">
    <source>
        <dbReference type="PROSITE" id="PS51447"/>
    </source>
</evidence>
<evidence type="ECO:0000256" key="2">
    <source>
        <dbReference type="ARBA" id="ARBA00008653"/>
    </source>
</evidence>
<dbReference type="AlphaFoldDB" id="A0A7C4TE99"/>
<dbReference type="SMART" id="SM00873">
    <property type="entry name" value="B3_4"/>
    <property type="match status" value="1"/>
</dbReference>
<dbReference type="GO" id="GO:0006432">
    <property type="term" value="P:phenylalanyl-tRNA aminoacylation"/>
    <property type="evidence" value="ECO:0007669"/>
    <property type="project" value="UniProtKB-UniRule"/>
</dbReference>
<sequence>MLVSIKWLEELLKTKLNLNDLKKIALNLGMEVEQDSYLGPQGAVVGRVREVLPHPKRSDLCVLRIKTKDELQIVSADTRLKVNDLVLVVPAGETFKGRLIEKRDFGGIESNGILISEEELGLVEKSTGVIVLDKGREGKKFGDLFDDLVIEVKIPTNRPDLLSVIGMAREFAIGLGKEFFAHTVTKQINHTNKEVVKLIERDGCPRYTARIFEDLKITESPFSIKWRLFCMGMKGINNVVDITNLNMLLYGQPLHPFDMDLLNGPIIIRRAKRGEDFITLDGTHFKLEENDLVIADKDGPIALAGIIGSKRAEISKSTRRVLLESAYFNPRYIAHTRRRLGIQTEASLRFERGADLSMVDEVSRITGEHFKNLAQAKEGEFISEGIKAKERSITFSLKDLNTILSLNLTDEAVKNWLKKSNIQITGKNILRAKLPHHRSDLQIEADIYEELARIYGYEKIPETPPNRWAHNKPFDKNGKIIKFLRDCLVGRGFNEVYNLSFVHSRRLLEFGFQDFVRIKNPLNERFDALRPTLFFGLLDTLEFNLSKGNHSIKLFEIGNVLLKREPFEEKRLGVIMGGELNPDFWDSGGKRIDFYDAKGTVEGIFQGLRLMDFDFEISPRPGFSQALRIFYSNEELGFLGTIDKDIVKPEFFYFELFLSKVLNLIHEPFYIPPGKFPANIRDLSFLFDEGAGLSGIKKLIRKTGGPILEKVTLFDYYKGENLPPGKKNLGFRLYFKASDRTLTDQEVDVFVEKIVKEVTGKFNAQLRKKEKM</sequence>
<dbReference type="SUPFAM" id="SSF54991">
    <property type="entry name" value="Anticodon-binding domain of PheRS"/>
    <property type="match status" value="1"/>
</dbReference>
<reference evidence="20" key="1">
    <citation type="journal article" date="2020" name="mSystems">
        <title>Genome- and Community-Level Interaction Insights into Carbon Utilization and Element Cycling Functions of Hydrothermarchaeota in Hydrothermal Sediment.</title>
        <authorList>
            <person name="Zhou Z."/>
            <person name="Liu Y."/>
            <person name="Xu W."/>
            <person name="Pan J."/>
            <person name="Luo Z.H."/>
            <person name="Li M."/>
        </authorList>
    </citation>
    <scope>NUCLEOTIDE SEQUENCE [LARGE SCALE GENOMIC DNA]</scope>
    <source>
        <strain evidence="20">SpSt-774</strain>
    </source>
</reference>
<dbReference type="Pfam" id="PF17759">
    <property type="entry name" value="tRNA_synthFbeta"/>
    <property type="match status" value="1"/>
</dbReference>
<keyword evidence="9 15" id="KW-0067">ATP-binding</keyword>
<dbReference type="HAMAP" id="MF_00283">
    <property type="entry name" value="Phe_tRNA_synth_beta1"/>
    <property type="match status" value="1"/>
</dbReference>
<dbReference type="GO" id="GO:0004826">
    <property type="term" value="F:phenylalanine-tRNA ligase activity"/>
    <property type="evidence" value="ECO:0007669"/>
    <property type="project" value="UniProtKB-UniRule"/>
</dbReference>
<dbReference type="PROSITE" id="PS51447">
    <property type="entry name" value="FDX_ACB"/>
    <property type="match status" value="1"/>
</dbReference>
<dbReference type="SMART" id="SM00896">
    <property type="entry name" value="FDX-ACB"/>
    <property type="match status" value="1"/>
</dbReference>
<evidence type="ECO:0000256" key="16">
    <source>
        <dbReference type="PROSITE-ProRule" id="PRU00209"/>
    </source>
</evidence>
<keyword evidence="6 15" id="KW-0436">Ligase</keyword>
<comment type="cofactor">
    <cofactor evidence="15">
        <name>Mg(2+)</name>
        <dbReference type="ChEBI" id="CHEBI:18420"/>
    </cofactor>
    <text evidence="15">Binds 2 magnesium ions per tetramer.</text>
</comment>
<dbReference type="SUPFAM" id="SSF55681">
    <property type="entry name" value="Class II aaRS and biotin synthetases"/>
    <property type="match status" value="1"/>
</dbReference>
<feature type="domain" description="TRNA-binding" evidence="17">
    <location>
        <begin position="37"/>
        <end position="142"/>
    </location>
</feature>
<dbReference type="Pfam" id="PF03147">
    <property type="entry name" value="FDX-ACB"/>
    <property type="match status" value="1"/>
</dbReference>
<keyword evidence="12 15" id="KW-0648">Protein biosynthesis</keyword>
<dbReference type="FunFam" id="3.30.70.380:FF:000001">
    <property type="entry name" value="Phenylalanine--tRNA ligase beta subunit"/>
    <property type="match status" value="1"/>
</dbReference>
<dbReference type="Gene3D" id="3.30.56.10">
    <property type="match status" value="2"/>
</dbReference>
<dbReference type="GO" id="GO:0000287">
    <property type="term" value="F:magnesium ion binding"/>
    <property type="evidence" value="ECO:0007669"/>
    <property type="project" value="UniProtKB-UniRule"/>
</dbReference>
<evidence type="ECO:0000256" key="11">
    <source>
        <dbReference type="ARBA" id="ARBA00022884"/>
    </source>
</evidence>
<evidence type="ECO:0000256" key="6">
    <source>
        <dbReference type="ARBA" id="ARBA00022598"/>
    </source>
</evidence>
<evidence type="ECO:0000256" key="3">
    <source>
        <dbReference type="ARBA" id="ARBA00011209"/>
    </source>
</evidence>
<comment type="subcellular location">
    <subcellularLocation>
        <location evidence="1 15">Cytoplasm</location>
    </subcellularLocation>
</comment>
<feature type="domain" description="B5" evidence="19">
    <location>
        <begin position="388"/>
        <end position="462"/>
    </location>
</feature>
<dbReference type="InterPro" id="IPR005146">
    <property type="entry name" value="B3/B4_tRNA-bd"/>
</dbReference>
<dbReference type="Pfam" id="PF03483">
    <property type="entry name" value="B3_4"/>
    <property type="match status" value="1"/>
</dbReference>
<dbReference type="InterPro" id="IPR012340">
    <property type="entry name" value="NA-bd_OB-fold"/>
</dbReference>
<dbReference type="InterPro" id="IPR009061">
    <property type="entry name" value="DNA-bd_dom_put_sf"/>
</dbReference>
<dbReference type="InterPro" id="IPR004532">
    <property type="entry name" value="Phe-tRNA-ligase_IIc_bsu_bact"/>
</dbReference>
<dbReference type="Gene3D" id="3.30.70.380">
    <property type="entry name" value="Ferrodoxin-fold anticodon-binding domain"/>
    <property type="match status" value="1"/>
</dbReference>
<keyword evidence="11 16" id="KW-0694">RNA-binding</keyword>
<dbReference type="InterPro" id="IPR005147">
    <property type="entry name" value="tRNA_synthase_B5-dom"/>
</dbReference>
<dbReference type="InterPro" id="IPR002547">
    <property type="entry name" value="tRNA-bd_dom"/>
</dbReference>
<accession>A0A7C4TE99</accession>
<dbReference type="NCBIfam" id="TIGR00472">
    <property type="entry name" value="pheT_bact"/>
    <property type="match status" value="1"/>
</dbReference>
<comment type="subunit">
    <text evidence="3 15">Tetramer of two alpha and two beta subunits.</text>
</comment>
<protein>
    <recommendedName>
        <fullName evidence="15">Phenylalanine--tRNA ligase beta subunit</fullName>
        <ecNumber evidence="15">6.1.1.20</ecNumber>
    </recommendedName>
    <alternativeName>
        <fullName evidence="15">Phenylalanyl-tRNA synthetase beta subunit</fullName>
        <shortName evidence="15">PheRS</shortName>
    </alternativeName>
</protein>
<evidence type="ECO:0000256" key="9">
    <source>
        <dbReference type="ARBA" id="ARBA00022840"/>
    </source>
</evidence>
<feature type="binding site" evidence="15">
    <location>
        <position position="440"/>
    </location>
    <ligand>
        <name>Mg(2+)</name>
        <dbReference type="ChEBI" id="CHEBI:18420"/>
        <note>shared with alpha subunit</note>
    </ligand>
</feature>
<dbReference type="Gene3D" id="2.40.50.140">
    <property type="entry name" value="Nucleic acid-binding proteins"/>
    <property type="match status" value="1"/>
</dbReference>
<keyword evidence="8 15" id="KW-0547">Nucleotide-binding</keyword>
<evidence type="ECO:0000256" key="1">
    <source>
        <dbReference type="ARBA" id="ARBA00004496"/>
    </source>
</evidence>
<dbReference type="SUPFAM" id="SSF46955">
    <property type="entry name" value="Putative DNA-binding domain"/>
    <property type="match status" value="1"/>
</dbReference>
<dbReference type="InterPro" id="IPR041616">
    <property type="entry name" value="PheRS_beta_core"/>
</dbReference>
<keyword evidence="13 15" id="KW-0030">Aminoacyl-tRNA synthetase</keyword>
<feature type="binding site" evidence="15">
    <location>
        <position position="449"/>
    </location>
    <ligand>
        <name>Mg(2+)</name>
        <dbReference type="ChEBI" id="CHEBI:18420"/>
        <note>shared with alpha subunit</note>
    </ligand>
</feature>
<feature type="binding site" evidence="15">
    <location>
        <position position="446"/>
    </location>
    <ligand>
        <name>Mg(2+)</name>
        <dbReference type="ChEBI" id="CHEBI:18420"/>
        <note>shared with alpha subunit</note>
    </ligand>
</feature>
<dbReference type="SUPFAM" id="SSF50249">
    <property type="entry name" value="Nucleic acid-binding proteins"/>
    <property type="match status" value="1"/>
</dbReference>
<dbReference type="InterPro" id="IPR045864">
    <property type="entry name" value="aa-tRNA-synth_II/BPL/LPL"/>
</dbReference>
<organism evidence="20">
    <name type="scientific">candidate division WOR-3 bacterium</name>
    <dbReference type="NCBI Taxonomy" id="2052148"/>
    <lineage>
        <taxon>Bacteria</taxon>
        <taxon>Bacteria division WOR-3</taxon>
    </lineage>
</organism>
<feature type="binding site" evidence="15">
    <location>
        <position position="450"/>
    </location>
    <ligand>
        <name>Mg(2+)</name>
        <dbReference type="ChEBI" id="CHEBI:18420"/>
        <note>shared with alpha subunit</note>
    </ligand>
</feature>
<evidence type="ECO:0000256" key="12">
    <source>
        <dbReference type="ARBA" id="ARBA00022917"/>
    </source>
</evidence>
<dbReference type="GO" id="GO:0000049">
    <property type="term" value="F:tRNA binding"/>
    <property type="evidence" value="ECO:0007669"/>
    <property type="project" value="UniProtKB-UniRule"/>
</dbReference>
<evidence type="ECO:0000256" key="7">
    <source>
        <dbReference type="ARBA" id="ARBA00022723"/>
    </source>
</evidence>
<gene>
    <name evidence="15" type="primary">pheT</name>
    <name evidence="20" type="ORF">ENV60_05275</name>
</gene>
<dbReference type="InterPro" id="IPR036690">
    <property type="entry name" value="Fdx_antiC-bd_sf"/>
</dbReference>
<dbReference type="EC" id="6.1.1.20" evidence="15"/>
<dbReference type="SUPFAM" id="SSF56037">
    <property type="entry name" value="PheT/TilS domain"/>
    <property type="match status" value="1"/>
</dbReference>
<dbReference type="CDD" id="cd00769">
    <property type="entry name" value="PheRS_beta_core"/>
    <property type="match status" value="1"/>
</dbReference>
<dbReference type="Gene3D" id="3.50.40.10">
    <property type="entry name" value="Phenylalanyl-trna Synthetase, Chain B, domain 3"/>
    <property type="match status" value="1"/>
</dbReference>
<dbReference type="Pfam" id="PF03484">
    <property type="entry name" value="B5"/>
    <property type="match status" value="1"/>
</dbReference>
<dbReference type="GO" id="GO:0005524">
    <property type="term" value="F:ATP binding"/>
    <property type="evidence" value="ECO:0007669"/>
    <property type="project" value="UniProtKB-UniRule"/>
</dbReference>
<evidence type="ECO:0000256" key="5">
    <source>
        <dbReference type="ARBA" id="ARBA00022555"/>
    </source>
</evidence>
<dbReference type="PROSITE" id="PS51483">
    <property type="entry name" value="B5"/>
    <property type="match status" value="1"/>
</dbReference>